<evidence type="ECO:0000313" key="3">
    <source>
        <dbReference type="Proteomes" id="UP000593565"/>
    </source>
</evidence>
<evidence type="ECO:0000256" key="1">
    <source>
        <dbReference type="SAM" id="MobiDB-lite"/>
    </source>
</evidence>
<dbReference type="EMBL" id="JAAGNN010000022">
    <property type="protein sequence ID" value="KAF4074446.1"/>
    <property type="molecule type" value="Genomic_DNA"/>
</dbReference>
<name>A0A7J5ZVC9_AMEME</name>
<keyword evidence="3" id="KW-1185">Reference proteome</keyword>
<reference evidence="2 3" key="1">
    <citation type="submission" date="2020-02" db="EMBL/GenBank/DDBJ databases">
        <title>A chromosome-scale genome assembly of the black bullhead catfish (Ameiurus melas).</title>
        <authorList>
            <person name="Wen M."/>
            <person name="Zham M."/>
            <person name="Cabau C."/>
            <person name="Klopp C."/>
            <person name="Donnadieu C."/>
            <person name="Roques C."/>
            <person name="Bouchez O."/>
            <person name="Lampietro C."/>
            <person name="Jouanno E."/>
            <person name="Herpin A."/>
            <person name="Louis A."/>
            <person name="Berthelot C."/>
            <person name="Parey E."/>
            <person name="Roest-Crollius H."/>
            <person name="Braasch I."/>
            <person name="Postlethwait J."/>
            <person name="Robinson-Rechavi M."/>
            <person name="Echchiki A."/>
            <person name="Begum T."/>
            <person name="Montfort J."/>
            <person name="Schartl M."/>
            <person name="Bobe J."/>
            <person name="Guiguen Y."/>
        </authorList>
    </citation>
    <scope>NUCLEOTIDE SEQUENCE [LARGE SCALE GENOMIC DNA]</scope>
    <source>
        <strain evidence="2">M_S1</strain>
        <tissue evidence="2">Blood</tissue>
    </source>
</reference>
<protein>
    <submittedName>
        <fullName evidence="2">Uncharacterized protein</fullName>
    </submittedName>
</protein>
<dbReference type="Proteomes" id="UP000593565">
    <property type="component" value="Unassembled WGS sequence"/>
</dbReference>
<dbReference type="AlphaFoldDB" id="A0A7J5ZVC9"/>
<sequence>MKEDVVAGNDEQLVFTPLGCGFGGKCVVLDSPPGRFFTMMGPRTQPQPEASMTPPQRPSNPGDRPPAETVKKSSIGNTGLILDSSALKMADVDSEVPPLPPRYRFRDLLLGDQSFQNDDR</sequence>
<comment type="caution">
    <text evidence="2">The sequence shown here is derived from an EMBL/GenBank/DDBJ whole genome shotgun (WGS) entry which is preliminary data.</text>
</comment>
<feature type="compositionally biased region" description="Polar residues" evidence="1">
    <location>
        <begin position="44"/>
        <end position="54"/>
    </location>
</feature>
<gene>
    <name evidence="2" type="ORF">AMELA_G00239460</name>
</gene>
<feature type="region of interest" description="Disordered" evidence="1">
    <location>
        <begin position="37"/>
        <end position="77"/>
    </location>
</feature>
<organism evidence="2 3">
    <name type="scientific">Ameiurus melas</name>
    <name type="common">Black bullhead</name>
    <name type="synonym">Silurus melas</name>
    <dbReference type="NCBI Taxonomy" id="219545"/>
    <lineage>
        <taxon>Eukaryota</taxon>
        <taxon>Metazoa</taxon>
        <taxon>Chordata</taxon>
        <taxon>Craniata</taxon>
        <taxon>Vertebrata</taxon>
        <taxon>Euteleostomi</taxon>
        <taxon>Actinopterygii</taxon>
        <taxon>Neopterygii</taxon>
        <taxon>Teleostei</taxon>
        <taxon>Ostariophysi</taxon>
        <taxon>Siluriformes</taxon>
        <taxon>Ictaluridae</taxon>
        <taxon>Ameiurus</taxon>
    </lineage>
</organism>
<evidence type="ECO:0000313" key="2">
    <source>
        <dbReference type="EMBL" id="KAF4074446.1"/>
    </source>
</evidence>
<proteinExistence type="predicted"/>
<accession>A0A7J5ZVC9</accession>